<dbReference type="AlphaFoldDB" id="A0A2U8PSW5"/>
<sequence>MSHILLPDHPREESARLLGQALHCRQLATSAIEKPLIEQLVTLAKSYEAKAALLRATCGVVSYTSP</sequence>
<keyword evidence="2" id="KW-1185">Reference proteome</keyword>
<dbReference type="KEGG" id="brq:CIT40_13435"/>
<protein>
    <submittedName>
        <fullName evidence="1">Uncharacterized protein</fullName>
    </submittedName>
</protein>
<dbReference type="RefSeq" id="WP_094896723.1">
    <property type="nucleotide sequence ID" value="NZ_CP029426.2"/>
</dbReference>
<evidence type="ECO:0000313" key="2">
    <source>
        <dbReference type="Proteomes" id="UP000215884"/>
    </source>
</evidence>
<organism evidence="1 2">
    <name type="scientific">Bradyrhizobium amphicarpaeae</name>
    <dbReference type="NCBI Taxonomy" id="1404768"/>
    <lineage>
        <taxon>Bacteria</taxon>
        <taxon>Pseudomonadati</taxon>
        <taxon>Pseudomonadota</taxon>
        <taxon>Alphaproteobacteria</taxon>
        <taxon>Hyphomicrobiales</taxon>
        <taxon>Nitrobacteraceae</taxon>
        <taxon>Bradyrhizobium</taxon>
    </lineage>
</organism>
<accession>A0A2U8PSW5</accession>
<proteinExistence type="predicted"/>
<dbReference type="Proteomes" id="UP000215884">
    <property type="component" value="Chromosome"/>
</dbReference>
<dbReference type="OrthoDB" id="8249838at2"/>
<evidence type="ECO:0000313" key="1">
    <source>
        <dbReference type="EMBL" id="AWM00937.1"/>
    </source>
</evidence>
<name>A0A2U8PSW5_9BRAD</name>
<reference evidence="1 2" key="2">
    <citation type="journal article" date="2019" name="Int. J. Syst. Evol. Microbiol.">
        <title>Description and complete genome sequence of Bradyrhizobium amphicarpaeae sp. nov., harbouring photosystem and nitrogen-fixation genes.</title>
        <authorList>
            <person name="Bromfield E.S.P."/>
            <person name="Cloutier S."/>
            <person name="Nguyen H.D.T."/>
        </authorList>
    </citation>
    <scope>NUCLEOTIDE SEQUENCE [LARGE SCALE GENOMIC DNA]</scope>
    <source>
        <strain evidence="1 2">39S1MB</strain>
    </source>
</reference>
<gene>
    <name evidence="1" type="ORF">CIT40_13435</name>
</gene>
<dbReference type="EMBL" id="CP029426">
    <property type="protein sequence ID" value="AWM00937.1"/>
    <property type="molecule type" value="Genomic_DNA"/>
</dbReference>
<reference evidence="1 2" key="1">
    <citation type="journal article" date="2017" name="Syst. Appl. Microbiol.">
        <title>Soybeans inoculated with root zone soils of Canadian native legumes harbour diverse and novel Bradyrhizobium spp. that possess agricultural potential.</title>
        <authorList>
            <person name="Bromfield E.S.P."/>
            <person name="Cloutier S."/>
            <person name="Tambong J.T."/>
            <person name="Tran Thi T.V."/>
        </authorList>
    </citation>
    <scope>NUCLEOTIDE SEQUENCE [LARGE SCALE GENOMIC DNA]</scope>
    <source>
        <strain evidence="1 2">39S1MB</strain>
    </source>
</reference>